<dbReference type="Gene3D" id="3.40.50.1820">
    <property type="entry name" value="alpha/beta hydrolase"/>
    <property type="match status" value="1"/>
</dbReference>
<evidence type="ECO:0000259" key="3">
    <source>
        <dbReference type="Pfam" id="PF12697"/>
    </source>
</evidence>
<dbReference type="Proteomes" id="UP000572635">
    <property type="component" value="Unassembled WGS sequence"/>
</dbReference>
<evidence type="ECO:0000313" key="5">
    <source>
        <dbReference type="Proteomes" id="UP000572635"/>
    </source>
</evidence>
<keyword evidence="2" id="KW-1133">Transmembrane helix</keyword>
<keyword evidence="2" id="KW-0812">Transmembrane</keyword>
<evidence type="ECO:0000256" key="1">
    <source>
        <dbReference type="SAM" id="MobiDB-lite"/>
    </source>
</evidence>
<dbReference type="AlphaFoldDB" id="A0A7W8QUE7"/>
<dbReference type="SUPFAM" id="SSF53474">
    <property type="entry name" value="alpha/beta-Hydrolases"/>
    <property type="match status" value="1"/>
</dbReference>
<comment type="caution">
    <text evidence="4">The sequence shown here is derived from an EMBL/GenBank/DDBJ whole genome shotgun (WGS) entry which is preliminary data.</text>
</comment>
<dbReference type="EMBL" id="JACHDB010000002">
    <property type="protein sequence ID" value="MBB5436185.1"/>
    <property type="molecule type" value="Genomic_DNA"/>
</dbReference>
<dbReference type="PANTHER" id="PTHR43798">
    <property type="entry name" value="MONOACYLGLYCEROL LIPASE"/>
    <property type="match status" value="1"/>
</dbReference>
<accession>A0A7W8QUE7</accession>
<dbReference type="PANTHER" id="PTHR43798:SF33">
    <property type="entry name" value="HYDROLASE, PUTATIVE (AFU_ORTHOLOGUE AFUA_2G14860)-RELATED"/>
    <property type="match status" value="1"/>
</dbReference>
<dbReference type="RefSeq" id="WP_184399521.1">
    <property type="nucleotide sequence ID" value="NZ_JACHDB010000002.1"/>
</dbReference>
<name>A0A7W8QUE7_9ACTN</name>
<reference evidence="4 5" key="1">
    <citation type="submission" date="2020-08" db="EMBL/GenBank/DDBJ databases">
        <title>Sequencing the genomes of 1000 actinobacteria strains.</title>
        <authorList>
            <person name="Klenk H.-P."/>
        </authorList>
    </citation>
    <scope>NUCLEOTIDE SEQUENCE [LARGE SCALE GENOMIC DNA]</scope>
    <source>
        <strain evidence="4 5">DSM 44551</strain>
    </source>
</reference>
<proteinExistence type="predicted"/>
<organism evidence="4 5">
    <name type="scientific">Nocardiopsis composta</name>
    <dbReference type="NCBI Taxonomy" id="157465"/>
    <lineage>
        <taxon>Bacteria</taxon>
        <taxon>Bacillati</taxon>
        <taxon>Actinomycetota</taxon>
        <taxon>Actinomycetes</taxon>
        <taxon>Streptosporangiales</taxon>
        <taxon>Nocardiopsidaceae</taxon>
        <taxon>Nocardiopsis</taxon>
    </lineage>
</organism>
<evidence type="ECO:0000313" key="4">
    <source>
        <dbReference type="EMBL" id="MBB5436185.1"/>
    </source>
</evidence>
<feature type="domain" description="AB hydrolase-1" evidence="3">
    <location>
        <begin position="108"/>
        <end position="333"/>
    </location>
</feature>
<feature type="region of interest" description="Disordered" evidence="1">
    <location>
        <begin position="1"/>
        <end position="22"/>
    </location>
</feature>
<protein>
    <submittedName>
        <fullName evidence="4">Pimeloyl-ACP methyl ester carboxylesterase</fullName>
    </submittedName>
</protein>
<keyword evidence="5" id="KW-1185">Reference proteome</keyword>
<sequence>MGGDAAVTEKDRAGPAGAPAPRRRQRWRGLRWAAAVLAVVLLVGWAATRGGSPVGHFTSAEGYDDYTAAYEQAMQDFPEPDATLDVRTDYGVVRMYRFDGAEPDKAPLVLLPGRASGAPMLADNLGPLLEVRTVYTVDLLGEPGASVQSRPITDDEDQARWLHQALSELPGSEVHLFGVSVGGWTAMNLAIRQPDVLASVTLIDPATTFADIPVETVLRSIPASVSWFPESWRDGFNSWSAGGAPVEDVPVADMIESGMRNYALRLPAPSRFPAERIASVDLPVLAIIAGRSVMHDPAEAVRQAEASLSRGTVLTYEDASHAINGEYPEEIAADVADLLAGVE</sequence>
<dbReference type="GO" id="GO:0003824">
    <property type="term" value="F:catalytic activity"/>
    <property type="evidence" value="ECO:0007669"/>
    <property type="project" value="UniProtKB-ARBA"/>
</dbReference>
<dbReference type="InterPro" id="IPR000073">
    <property type="entry name" value="AB_hydrolase_1"/>
</dbReference>
<feature type="transmembrane region" description="Helical" evidence="2">
    <location>
        <begin position="29"/>
        <end position="47"/>
    </location>
</feature>
<dbReference type="Pfam" id="PF12697">
    <property type="entry name" value="Abhydrolase_6"/>
    <property type="match status" value="1"/>
</dbReference>
<dbReference type="GO" id="GO:0016020">
    <property type="term" value="C:membrane"/>
    <property type="evidence" value="ECO:0007669"/>
    <property type="project" value="TreeGrafter"/>
</dbReference>
<gene>
    <name evidence="4" type="ORF">HDA36_006333</name>
</gene>
<dbReference type="InterPro" id="IPR050266">
    <property type="entry name" value="AB_hydrolase_sf"/>
</dbReference>
<dbReference type="InterPro" id="IPR029058">
    <property type="entry name" value="AB_hydrolase_fold"/>
</dbReference>
<keyword evidence="2" id="KW-0472">Membrane</keyword>
<evidence type="ECO:0000256" key="2">
    <source>
        <dbReference type="SAM" id="Phobius"/>
    </source>
</evidence>